<organism evidence="5 6">
    <name type="scientific">Streptomyces macrosporus</name>
    <dbReference type="NCBI Taxonomy" id="44032"/>
    <lineage>
        <taxon>Bacteria</taxon>
        <taxon>Bacillati</taxon>
        <taxon>Actinomycetota</taxon>
        <taxon>Actinomycetes</taxon>
        <taxon>Kitasatosporales</taxon>
        <taxon>Streptomycetaceae</taxon>
        <taxon>Streptomyces</taxon>
    </lineage>
</organism>
<evidence type="ECO:0000256" key="1">
    <source>
        <dbReference type="ARBA" id="ARBA00010928"/>
    </source>
</evidence>
<dbReference type="Pfam" id="PF22725">
    <property type="entry name" value="GFO_IDH_MocA_C3"/>
    <property type="match status" value="1"/>
</dbReference>
<evidence type="ECO:0000259" key="4">
    <source>
        <dbReference type="Pfam" id="PF22725"/>
    </source>
</evidence>
<accession>A0ABP5WTF6</accession>
<dbReference type="PANTHER" id="PTHR42840:SF3">
    <property type="entry name" value="BINDING ROSSMANN FOLD OXIDOREDUCTASE, PUTATIVE (AFU_ORTHOLOGUE AFUA_2G10240)-RELATED"/>
    <property type="match status" value="1"/>
</dbReference>
<dbReference type="InterPro" id="IPR036291">
    <property type="entry name" value="NAD(P)-bd_dom_sf"/>
</dbReference>
<dbReference type="InterPro" id="IPR055170">
    <property type="entry name" value="GFO_IDH_MocA-like_dom"/>
</dbReference>
<dbReference type="SUPFAM" id="SSF51735">
    <property type="entry name" value="NAD(P)-binding Rossmann-fold domains"/>
    <property type="match status" value="1"/>
</dbReference>
<dbReference type="Gene3D" id="3.40.50.720">
    <property type="entry name" value="NAD(P)-binding Rossmann-like Domain"/>
    <property type="match status" value="1"/>
</dbReference>
<dbReference type="InterPro" id="IPR000683">
    <property type="entry name" value="Gfo/Idh/MocA-like_OxRdtase_N"/>
</dbReference>
<keyword evidence="6" id="KW-1185">Reference proteome</keyword>
<comment type="caution">
    <text evidence="5">The sequence shown here is derived from an EMBL/GenBank/DDBJ whole genome shotgun (WGS) entry which is preliminary data.</text>
</comment>
<dbReference type="Gene3D" id="3.30.360.10">
    <property type="entry name" value="Dihydrodipicolinate Reductase, domain 2"/>
    <property type="match status" value="1"/>
</dbReference>
<dbReference type="EMBL" id="BAAASZ010000017">
    <property type="protein sequence ID" value="GAA2435941.1"/>
    <property type="molecule type" value="Genomic_DNA"/>
</dbReference>
<dbReference type="PANTHER" id="PTHR42840">
    <property type="entry name" value="NAD(P)-BINDING ROSSMANN-FOLD SUPERFAMILY PROTEIN-RELATED"/>
    <property type="match status" value="1"/>
</dbReference>
<proteinExistence type="inferred from homology"/>
<dbReference type="Proteomes" id="UP001501638">
    <property type="component" value="Unassembled WGS sequence"/>
</dbReference>
<dbReference type="RefSeq" id="WP_344321686.1">
    <property type="nucleotide sequence ID" value="NZ_BAAASZ010000017.1"/>
</dbReference>
<evidence type="ECO:0000313" key="6">
    <source>
        <dbReference type="Proteomes" id="UP001501638"/>
    </source>
</evidence>
<evidence type="ECO:0000313" key="5">
    <source>
        <dbReference type="EMBL" id="GAA2435941.1"/>
    </source>
</evidence>
<protein>
    <submittedName>
        <fullName evidence="5">Gfo/Idh/MocA family oxidoreductase</fullName>
    </submittedName>
</protein>
<evidence type="ECO:0000256" key="2">
    <source>
        <dbReference type="ARBA" id="ARBA00023002"/>
    </source>
</evidence>
<feature type="domain" description="GFO/IDH/MocA-like oxidoreductase" evidence="4">
    <location>
        <begin position="127"/>
        <end position="247"/>
    </location>
</feature>
<evidence type="ECO:0000259" key="3">
    <source>
        <dbReference type="Pfam" id="PF01408"/>
    </source>
</evidence>
<name>A0ABP5WTF6_9ACTN</name>
<dbReference type="SUPFAM" id="SSF55347">
    <property type="entry name" value="Glyceraldehyde-3-phosphate dehydrogenase-like, C-terminal domain"/>
    <property type="match status" value="1"/>
</dbReference>
<comment type="similarity">
    <text evidence="1">Belongs to the Gfo/Idh/MocA family.</text>
</comment>
<gene>
    <name evidence="5" type="ORF">GCM10010405_18840</name>
</gene>
<keyword evidence="2" id="KW-0560">Oxidoreductase</keyword>
<reference evidence="6" key="1">
    <citation type="journal article" date="2019" name="Int. J. Syst. Evol. Microbiol.">
        <title>The Global Catalogue of Microorganisms (GCM) 10K type strain sequencing project: providing services to taxonomists for standard genome sequencing and annotation.</title>
        <authorList>
            <consortium name="The Broad Institute Genomics Platform"/>
            <consortium name="The Broad Institute Genome Sequencing Center for Infectious Disease"/>
            <person name="Wu L."/>
            <person name="Ma J."/>
        </authorList>
    </citation>
    <scope>NUCLEOTIDE SEQUENCE [LARGE SCALE GENOMIC DNA]</scope>
    <source>
        <strain evidence="6">JCM 6305</strain>
    </source>
</reference>
<feature type="domain" description="Gfo/Idh/MocA-like oxidoreductase N-terminal" evidence="3">
    <location>
        <begin position="1"/>
        <end position="115"/>
    </location>
</feature>
<dbReference type="Pfam" id="PF01408">
    <property type="entry name" value="GFO_IDH_MocA"/>
    <property type="match status" value="1"/>
</dbReference>
<sequence length="335" mass="35497">MRIGLIGLGRIGLMHAANAVADDEVSELLLTSRDPAKAEREAAALGEKARARATLEDVLAEADGLLVATSTATHPDIIRASIAAGVPVLCEKPAAMDRPTLAALARDVEASGVPVLIAFQRRYDPAYRRLREEVAAGAVGRPQLVRTVAHDRVPPPPEYIPTSGGIWRDLLIHDFDAVPWVLGERVVEVYAQGNAFSGSPYTDCGDADAAVAVLTFASGARALVSGARANGQGYDCRIEVFGDRATLAAGVGPRTPVASLEEDAPPPAEPHQGFPERFDTAYKAQIRQFVEVVRGRAENPSPPGDGLHALEIATACELSRRLNRPVAVTEDGQLV</sequence>